<evidence type="ECO:0000256" key="6">
    <source>
        <dbReference type="ARBA" id="ARBA00022964"/>
    </source>
</evidence>
<comment type="catalytic activity">
    <reaction evidence="11">
        <text>1,2-dihydroxy-5-(methylsulfanyl)pent-1-en-3-one + O2 = 3-(methylsulfanyl)propanoate + CO + formate + 2 H(+)</text>
        <dbReference type="Rhea" id="RHEA:14161"/>
        <dbReference type="ChEBI" id="CHEBI:15378"/>
        <dbReference type="ChEBI" id="CHEBI:15379"/>
        <dbReference type="ChEBI" id="CHEBI:15740"/>
        <dbReference type="ChEBI" id="CHEBI:17245"/>
        <dbReference type="ChEBI" id="CHEBI:49016"/>
        <dbReference type="ChEBI" id="CHEBI:49252"/>
        <dbReference type="EC" id="1.13.11.53"/>
    </reaction>
</comment>
<dbReference type="GO" id="GO:0010308">
    <property type="term" value="F:acireductone dioxygenase (Ni2+-requiring) activity"/>
    <property type="evidence" value="ECO:0007669"/>
    <property type="project" value="UniProtKB-UniRule"/>
</dbReference>
<keyword evidence="12" id="KW-1185">Reference proteome</keyword>
<comment type="cofactor">
    <cofactor evidence="11">
        <name>Fe(2+)</name>
        <dbReference type="ChEBI" id="CHEBI:29033"/>
    </cofactor>
    <cofactor evidence="11">
        <name>Ni(2+)</name>
        <dbReference type="ChEBI" id="CHEBI:49786"/>
    </cofactor>
    <text evidence="11">Binds either 1 Fe or Ni cation per monomer. Iron-binding promotes an acireductone dioxygenase reaction producing 2-keto-4-methylthiobutyrate, while nickel-binding promotes an acireductone dioxygenase reaction producing 3-(methylsulfanyl)propanoate.</text>
</comment>
<dbReference type="Gene3D" id="2.60.120.10">
    <property type="entry name" value="Jelly Rolls"/>
    <property type="match status" value="1"/>
</dbReference>
<accession>A0A1S3I0J9</accession>
<dbReference type="GeneID" id="106159202"/>
<keyword evidence="4 11" id="KW-0028">Amino-acid biosynthesis</keyword>
<dbReference type="EC" id="1.13.11.53" evidence="11"/>
<dbReference type="GO" id="GO:0010309">
    <property type="term" value="F:acireductone dioxygenase [iron(II)-requiring] activity"/>
    <property type="evidence" value="ECO:0007669"/>
    <property type="project" value="UniProtKB-UniRule"/>
</dbReference>
<dbReference type="SUPFAM" id="SSF51182">
    <property type="entry name" value="RmlC-like cupins"/>
    <property type="match status" value="1"/>
</dbReference>
<evidence type="ECO:0000256" key="4">
    <source>
        <dbReference type="ARBA" id="ARBA00022605"/>
    </source>
</evidence>
<dbReference type="Proteomes" id="UP000085678">
    <property type="component" value="Unplaced"/>
</dbReference>
<comment type="similarity">
    <text evidence="11">Belongs to the acireductone dioxygenase (ARD) family.</text>
</comment>
<dbReference type="OMA" id="YYKVDLD"/>
<keyword evidence="6 11" id="KW-0223">Dioxygenase</keyword>
<evidence type="ECO:0000256" key="7">
    <source>
        <dbReference type="ARBA" id="ARBA00023002"/>
    </source>
</evidence>
<feature type="binding site" evidence="11">
    <location>
        <position position="95"/>
    </location>
    <ligand>
        <name>Fe(2+)</name>
        <dbReference type="ChEBI" id="CHEBI:29033"/>
        <note>for iron-dependent acireductone dioxygenase activity</note>
    </ligand>
</feature>
<dbReference type="GO" id="GO:0016151">
    <property type="term" value="F:nickel cation binding"/>
    <property type="evidence" value="ECO:0007669"/>
    <property type="project" value="UniProtKB-UniRule"/>
</dbReference>
<feature type="binding site" evidence="11">
    <location>
        <position position="93"/>
    </location>
    <ligand>
        <name>Ni(2+)</name>
        <dbReference type="ChEBI" id="CHEBI:49786"/>
        <note>for nickel-dependent acireductone dioxygenase activity</note>
    </ligand>
</feature>
<dbReference type="AlphaFoldDB" id="A0A1S3I0J9"/>
<reference evidence="13" key="1">
    <citation type="submission" date="2025-08" db="UniProtKB">
        <authorList>
            <consortium name="RefSeq"/>
        </authorList>
    </citation>
    <scope>IDENTIFICATION</scope>
    <source>
        <tissue evidence="13">Gonads</tissue>
    </source>
</reference>
<keyword evidence="8 11" id="KW-0408">Iron</keyword>
<comment type="catalytic activity">
    <reaction evidence="1 11">
        <text>1,2-dihydroxy-5-(methylsulfanyl)pent-1-en-3-one + O2 = 4-methylsulfanyl-2-oxobutanoate + formate + 2 H(+)</text>
        <dbReference type="Rhea" id="RHEA:24504"/>
        <dbReference type="ChEBI" id="CHEBI:15378"/>
        <dbReference type="ChEBI" id="CHEBI:15379"/>
        <dbReference type="ChEBI" id="CHEBI:15740"/>
        <dbReference type="ChEBI" id="CHEBI:16723"/>
        <dbReference type="ChEBI" id="CHEBI:49252"/>
        <dbReference type="EC" id="1.13.11.54"/>
    </reaction>
</comment>
<evidence type="ECO:0000256" key="2">
    <source>
        <dbReference type="ARBA" id="ARBA00022490"/>
    </source>
</evidence>
<dbReference type="InterPro" id="IPR011051">
    <property type="entry name" value="RmlC_Cupin_sf"/>
</dbReference>
<feature type="binding site" evidence="11">
    <location>
        <position position="95"/>
    </location>
    <ligand>
        <name>Ni(2+)</name>
        <dbReference type="ChEBI" id="CHEBI:49786"/>
        <note>for nickel-dependent acireductone dioxygenase activity</note>
    </ligand>
</feature>
<keyword evidence="9 11" id="KW-0486">Methionine biosynthesis</keyword>
<proteinExistence type="inferred from homology"/>
<evidence type="ECO:0000256" key="3">
    <source>
        <dbReference type="ARBA" id="ARBA00022596"/>
    </source>
</evidence>
<dbReference type="InterPro" id="IPR027496">
    <property type="entry name" value="ARD_euk"/>
</dbReference>
<keyword evidence="7 11" id="KW-0560">Oxidoreductase</keyword>
<sequence>MVRAWYLESDAGGVKVLSQEDGRMELLGVDELTEKTGLLFWTIDVDNIKNIKENETLKKIKQERGYTWEDDIEISKRTLPDFEEKTKAFATEHMHPDEEVRLVLDGTGFFDVRDREDRWIRLQFQKGDMIALPPGMYHRFNLGSDEGYLKLHRIFSTVPQWTAHNRIADD</sequence>
<evidence type="ECO:0000256" key="11">
    <source>
        <dbReference type="HAMAP-Rule" id="MF_03154"/>
    </source>
</evidence>
<feature type="binding site" evidence="11">
    <location>
        <position position="99"/>
    </location>
    <ligand>
        <name>Fe(2+)</name>
        <dbReference type="ChEBI" id="CHEBI:29033"/>
        <note>for iron-dependent acireductone dioxygenase activity</note>
    </ligand>
</feature>
<feature type="binding site" evidence="11">
    <location>
        <position position="138"/>
    </location>
    <ligand>
        <name>Ni(2+)</name>
        <dbReference type="ChEBI" id="CHEBI:49786"/>
        <note>for nickel-dependent acireductone dioxygenase activity</note>
    </ligand>
</feature>
<dbReference type="GO" id="GO:0005634">
    <property type="term" value="C:nucleus"/>
    <property type="evidence" value="ECO:0007669"/>
    <property type="project" value="UniProtKB-SubCell"/>
</dbReference>
<dbReference type="Pfam" id="PF03079">
    <property type="entry name" value="ARD"/>
    <property type="match status" value="1"/>
</dbReference>
<evidence type="ECO:0000313" key="12">
    <source>
        <dbReference type="Proteomes" id="UP000085678"/>
    </source>
</evidence>
<dbReference type="OrthoDB" id="1867259at2759"/>
<comment type="function">
    <text evidence="11">Catalyzes 2 different reactions between oxygen and the acireductone 1,2-dihydroxy-3-keto-5-methylthiopentene (DHK-MTPene) depending upon the metal bound in the active site. Fe-containing acireductone dioxygenase (Fe-ARD) produces formate and 2-keto-4-methylthiobutyrate (KMTB), the alpha-ketoacid precursor of methionine in the methionine recycle pathway. Ni-containing acireductone dioxygenase (Ni-ARD) produces methylthiopropionate, carbon monoxide and formate, and does not lie on the methionine recycle pathway.</text>
</comment>
<keyword evidence="10 11" id="KW-0539">Nucleus</keyword>
<dbReference type="CDD" id="cd02232">
    <property type="entry name" value="cupin_ARD"/>
    <property type="match status" value="1"/>
</dbReference>
<dbReference type="HAMAP" id="MF_03154">
    <property type="entry name" value="Salvage_MtnD_euk"/>
    <property type="match status" value="1"/>
</dbReference>
<evidence type="ECO:0000256" key="9">
    <source>
        <dbReference type="ARBA" id="ARBA00023167"/>
    </source>
</evidence>
<keyword evidence="2 11" id="KW-0963">Cytoplasm</keyword>
<protein>
    <recommendedName>
        <fullName evidence="11">Acireductone dioxygenase</fullName>
    </recommendedName>
    <alternativeName>
        <fullName evidence="11">Acireductone dioxygenase (Fe(2+)-requiring)</fullName>
        <shortName evidence="11">ARD'</shortName>
        <shortName evidence="11">Fe-ARD</shortName>
        <ecNumber evidence="11">1.13.11.54</ecNumber>
    </alternativeName>
    <alternativeName>
        <fullName evidence="11">Acireductone dioxygenase (Ni(2+)-requiring)</fullName>
        <shortName evidence="11">ARD</shortName>
        <shortName evidence="11">Ni-ARD</shortName>
        <ecNumber evidence="11">1.13.11.53</ecNumber>
    </alternativeName>
</protein>
<dbReference type="GO" id="GO:0005506">
    <property type="term" value="F:iron ion binding"/>
    <property type="evidence" value="ECO:0007669"/>
    <property type="project" value="UniProtKB-UniRule"/>
</dbReference>
<dbReference type="RefSeq" id="XP_013390874.1">
    <property type="nucleotide sequence ID" value="XM_013535420.1"/>
</dbReference>
<dbReference type="UniPathway" id="UPA00904">
    <property type="reaction ID" value="UER00878"/>
</dbReference>
<comment type="pathway">
    <text evidence="11">Amino-acid biosynthesis; L-methionine biosynthesis via salvage pathway; L-methionine from S-methyl-5-thio-alpha-D-ribose 1-phosphate: step 5/6.</text>
</comment>
<dbReference type="PANTHER" id="PTHR23418">
    <property type="entry name" value="ACIREDUCTONE DIOXYGENASE"/>
    <property type="match status" value="1"/>
</dbReference>
<feature type="binding site" evidence="11">
    <location>
        <position position="138"/>
    </location>
    <ligand>
        <name>Fe(2+)</name>
        <dbReference type="ChEBI" id="CHEBI:29033"/>
        <note>for iron-dependent acireductone dioxygenase activity</note>
    </ligand>
</feature>
<feature type="binding site" evidence="11">
    <location>
        <position position="99"/>
    </location>
    <ligand>
        <name>Ni(2+)</name>
        <dbReference type="ChEBI" id="CHEBI:49786"/>
        <note>for nickel-dependent acireductone dioxygenase activity</note>
    </ligand>
</feature>
<dbReference type="InterPro" id="IPR004313">
    <property type="entry name" value="ARD"/>
</dbReference>
<dbReference type="GO" id="GO:0019509">
    <property type="term" value="P:L-methionine salvage from methylthioadenosine"/>
    <property type="evidence" value="ECO:0007669"/>
    <property type="project" value="UniProtKB-UniRule"/>
</dbReference>
<keyword evidence="3 11" id="KW-0533">Nickel</keyword>
<dbReference type="InterPro" id="IPR014710">
    <property type="entry name" value="RmlC-like_jellyroll"/>
</dbReference>
<keyword evidence="5 11" id="KW-0479">Metal-binding</keyword>
<name>A0A1S3I0J9_LINAN</name>
<organism evidence="12 13">
    <name type="scientific">Lingula anatina</name>
    <name type="common">Brachiopod</name>
    <name type="synonym">Lingula unguis</name>
    <dbReference type="NCBI Taxonomy" id="7574"/>
    <lineage>
        <taxon>Eukaryota</taxon>
        <taxon>Metazoa</taxon>
        <taxon>Spiralia</taxon>
        <taxon>Lophotrochozoa</taxon>
        <taxon>Brachiopoda</taxon>
        <taxon>Linguliformea</taxon>
        <taxon>Lingulata</taxon>
        <taxon>Lingulida</taxon>
        <taxon>Linguloidea</taxon>
        <taxon>Lingulidae</taxon>
        <taxon>Lingula</taxon>
    </lineage>
</organism>
<evidence type="ECO:0000256" key="1">
    <source>
        <dbReference type="ARBA" id="ARBA00000428"/>
    </source>
</evidence>
<dbReference type="EC" id="1.13.11.54" evidence="11"/>
<dbReference type="FunFam" id="2.60.120.10:FF:000099">
    <property type="entry name" value="1,2-dihydroxy-3-keto-5-methylthiopentene dioxygenase"/>
    <property type="match status" value="1"/>
</dbReference>
<evidence type="ECO:0000256" key="5">
    <source>
        <dbReference type="ARBA" id="ARBA00022723"/>
    </source>
</evidence>
<dbReference type="GO" id="GO:0005737">
    <property type="term" value="C:cytoplasm"/>
    <property type="evidence" value="ECO:0007669"/>
    <property type="project" value="UniProtKB-SubCell"/>
</dbReference>
<gene>
    <name evidence="13" type="primary">LOC106159202</name>
</gene>
<comment type="subcellular location">
    <subcellularLocation>
        <location evidence="11">Cytoplasm</location>
    </subcellularLocation>
    <subcellularLocation>
        <location evidence="11">Nucleus</location>
    </subcellularLocation>
</comment>
<evidence type="ECO:0000313" key="13">
    <source>
        <dbReference type="RefSeq" id="XP_013390874.1"/>
    </source>
</evidence>
<feature type="binding site" evidence="11">
    <location>
        <position position="93"/>
    </location>
    <ligand>
        <name>Fe(2+)</name>
        <dbReference type="ChEBI" id="CHEBI:29033"/>
        <note>for iron-dependent acireductone dioxygenase activity</note>
    </ligand>
</feature>
<evidence type="ECO:0000256" key="8">
    <source>
        <dbReference type="ARBA" id="ARBA00023004"/>
    </source>
</evidence>
<dbReference type="PANTHER" id="PTHR23418:SF0">
    <property type="entry name" value="ACIREDUCTONE DIOXYGENASE"/>
    <property type="match status" value="1"/>
</dbReference>
<evidence type="ECO:0000256" key="10">
    <source>
        <dbReference type="ARBA" id="ARBA00023242"/>
    </source>
</evidence>